<reference evidence="2" key="1">
    <citation type="journal article" date="2019" name="Plant Biotechnol. J.">
        <title>Genome sequencing of the Australian wild diploid species Gossypium australe highlights disease resistance and delayed gland morphogenesis.</title>
        <authorList>
            <person name="Cai Y."/>
            <person name="Cai X."/>
            <person name="Wang Q."/>
            <person name="Wang P."/>
            <person name="Zhang Y."/>
            <person name="Cai C."/>
            <person name="Xu Y."/>
            <person name="Wang K."/>
            <person name="Zhou Z."/>
            <person name="Wang C."/>
            <person name="Geng S."/>
            <person name="Li B."/>
            <person name="Dong Q."/>
            <person name="Hou Y."/>
            <person name="Wang H."/>
            <person name="Ai P."/>
            <person name="Liu Z."/>
            <person name="Yi F."/>
            <person name="Sun M."/>
            <person name="An G."/>
            <person name="Cheng J."/>
            <person name="Zhang Y."/>
            <person name="Shi Q."/>
            <person name="Xie Y."/>
            <person name="Shi X."/>
            <person name="Chang Y."/>
            <person name="Huang F."/>
            <person name="Chen Y."/>
            <person name="Hong S."/>
            <person name="Mi L."/>
            <person name="Sun Q."/>
            <person name="Zhang L."/>
            <person name="Zhou B."/>
            <person name="Peng R."/>
            <person name="Zhang X."/>
            <person name="Liu F."/>
        </authorList>
    </citation>
    <scope>NUCLEOTIDE SEQUENCE [LARGE SCALE GENOMIC DNA]</scope>
    <source>
        <strain evidence="2">cv. PA1801</strain>
    </source>
</reference>
<dbReference type="InterPro" id="IPR050951">
    <property type="entry name" value="Retrovirus_Pol_polyprotein"/>
</dbReference>
<dbReference type="PANTHER" id="PTHR37984:SF5">
    <property type="entry name" value="PROTEIN NYNRIN-LIKE"/>
    <property type="match status" value="1"/>
</dbReference>
<gene>
    <name evidence="1" type="ORF">EPI10_021256</name>
</gene>
<sequence length="126" mass="14479">MPFGLINTHSTFMLLMNHVLRPYLDDHVFHVKSVLDILRTEKLFANLDNCTFCCDKLIFLGFIVSAQGIRVDEDKVKAIREWPTPKSLIEVRSFHGLASFYRCSVKDFSIIAVPLTEVIKKTMGFK</sequence>
<dbReference type="Gene3D" id="3.30.70.270">
    <property type="match status" value="2"/>
</dbReference>
<dbReference type="InterPro" id="IPR043502">
    <property type="entry name" value="DNA/RNA_pol_sf"/>
</dbReference>
<dbReference type="EMBL" id="SMMG02000003">
    <property type="protein sequence ID" value="KAA3480847.1"/>
    <property type="molecule type" value="Genomic_DNA"/>
</dbReference>
<organism evidence="1 2">
    <name type="scientific">Gossypium australe</name>
    <dbReference type="NCBI Taxonomy" id="47621"/>
    <lineage>
        <taxon>Eukaryota</taxon>
        <taxon>Viridiplantae</taxon>
        <taxon>Streptophyta</taxon>
        <taxon>Embryophyta</taxon>
        <taxon>Tracheophyta</taxon>
        <taxon>Spermatophyta</taxon>
        <taxon>Magnoliopsida</taxon>
        <taxon>eudicotyledons</taxon>
        <taxon>Gunneridae</taxon>
        <taxon>Pentapetalae</taxon>
        <taxon>rosids</taxon>
        <taxon>malvids</taxon>
        <taxon>Malvales</taxon>
        <taxon>Malvaceae</taxon>
        <taxon>Malvoideae</taxon>
        <taxon>Gossypium</taxon>
    </lineage>
</organism>
<evidence type="ECO:0000313" key="2">
    <source>
        <dbReference type="Proteomes" id="UP000325315"/>
    </source>
</evidence>
<evidence type="ECO:0000313" key="1">
    <source>
        <dbReference type="EMBL" id="KAA3480847.1"/>
    </source>
</evidence>
<dbReference type="InterPro" id="IPR043128">
    <property type="entry name" value="Rev_trsase/Diguanyl_cyclase"/>
</dbReference>
<name>A0A5B6WIE1_9ROSI</name>
<comment type="caution">
    <text evidence="1">The sequence shown here is derived from an EMBL/GenBank/DDBJ whole genome shotgun (WGS) entry which is preliminary data.</text>
</comment>
<accession>A0A5B6WIE1</accession>
<keyword evidence="2" id="KW-1185">Reference proteome</keyword>
<dbReference type="Proteomes" id="UP000325315">
    <property type="component" value="Unassembled WGS sequence"/>
</dbReference>
<dbReference type="SUPFAM" id="SSF56672">
    <property type="entry name" value="DNA/RNA polymerases"/>
    <property type="match status" value="1"/>
</dbReference>
<dbReference type="OrthoDB" id="415724at2759"/>
<dbReference type="PANTHER" id="PTHR37984">
    <property type="entry name" value="PROTEIN CBG26694"/>
    <property type="match status" value="1"/>
</dbReference>
<dbReference type="AlphaFoldDB" id="A0A5B6WIE1"/>
<proteinExistence type="predicted"/>
<protein>
    <submittedName>
        <fullName evidence="1">Retrovirus-related Pol polyprotein from transposon 17.6</fullName>
    </submittedName>
</protein>